<dbReference type="EMBL" id="CAJOBI010089444">
    <property type="protein sequence ID" value="CAF4534889.1"/>
    <property type="molecule type" value="Genomic_DNA"/>
</dbReference>
<reference evidence="1" key="1">
    <citation type="submission" date="2021-02" db="EMBL/GenBank/DDBJ databases">
        <authorList>
            <person name="Nowell W R."/>
        </authorList>
    </citation>
    <scope>NUCLEOTIDE SEQUENCE</scope>
</reference>
<comment type="caution">
    <text evidence="1">The sequence shown here is derived from an EMBL/GenBank/DDBJ whole genome shotgun (WGS) entry which is preliminary data.</text>
</comment>
<name>A0A8S2Y540_9BILA</name>
<dbReference type="AlphaFoldDB" id="A0A8S2Y540"/>
<evidence type="ECO:0000313" key="3">
    <source>
        <dbReference type="Proteomes" id="UP000676336"/>
    </source>
</evidence>
<protein>
    <submittedName>
        <fullName evidence="1">Uncharacterized protein</fullName>
    </submittedName>
</protein>
<proteinExistence type="predicted"/>
<evidence type="ECO:0000313" key="1">
    <source>
        <dbReference type="EMBL" id="CAF4534889.1"/>
    </source>
</evidence>
<gene>
    <name evidence="2" type="ORF">BYL167_LOCUS40643</name>
    <name evidence="1" type="ORF">SMN809_LOCUS36383</name>
</gene>
<dbReference type="EMBL" id="CAJOBH010101119">
    <property type="protein sequence ID" value="CAF4613357.1"/>
    <property type="molecule type" value="Genomic_DNA"/>
</dbReference>
<evidence type="ECO:0000313" key="2">
    <source>
        <dbReference type="EMBL" id="CAF4613357.1"/>
    </source>
</evidence>
<organism evidence="1 3">
    <name type="scientific">Rotaria magnacalcarata</name>
    <dbReference type="NCBI Taxonomy" id="392030"/>
    <lineage>
        <taxon>Eukaryota</taxon>
        <taxon>Metazoa</taxon>
        <taxon>Spiralia</taxon>
        <taxon>Gnathifera</taxon>
        <taxon>Rotifera</taxon>
        <taxon>Eurotatoria</taxon>
        <taxon>Bdelloidea</taxon>
        <taxon>Philodinida</taxon>
        <taxon>Philodinidae</taxon>
        <taxon>Rotaria</taxon>
    </lineage>
</organism>
<dbReference type="Proteomes" id="UP000676336">
    <property type="component" value="Unassembled WGS sequence"/>
</dbReference>
<sequence length="50" mass="6053">MNEEQKIQNITFADISELRDRARLLEYSSNTQESDKNQHDVDKLRHFIQF</sequence>
<dbReference type="Proteomes" id="UP000681967">
    <property type="component" value="Unassembled WGS sequence"/>
</dbReference>
<feature type="non-terminal residue" evidence="1">
    <location>
        <position position="50"/>
    </location>
</feature>
<accession>A0A8S2Y540</accession>